<dbReference type="eggNOG" id="ENOG502QQ85">
    <property type="taxonomic scope" value="Eukaryota"/>
</dbReference>
<dbReference type="InterPro" id="IPR052843">
    <property type="entry name" value="ER_body_metal_sequester"/>
</dbReference>
<dbReference type="PANTHER" id="PTHR38937">
    <property type="entry name" value="MEMBRANE PROTEIN OF ER BODY-LIKE PROTEIN"/>
    <property type="match status" value="1"/>
</dbReference>
<dbReference type="EMBL" id="KQ090056">
    <property type="protein sequence ID" value="KMT16415.1"/>
    <property type="molecule type" value="Genomic_DNA"/>
</dbReference>
<feature type="transmembrane region" description="Helical" evidence="1">
    <location>
        <begin position="159"/>
        <end position="180"/>
    </location>
</feature>
<feature type="transmembrane region" description="Helical" evidence="1">
    <location>
        <begin position="296"/>
        <end position="314"/>
    </location>
</feature>
<keyword evidence="1" id="KW-1133">Transmembrane helix</keyword>
<dbReference type="Gramene" id="KMT16415">
    <property type="protein sequence ID" value="KMT16415"/>
    <property type="gene ID" value="BVRB_3g050430"/>
</dbReference>
<dbReference type="AlphaFoldDB" id="A0A0J8CRK8"/>
<dbReference type="PANTHER" id="PTHR38937:SF2">
    <property type="entry name" value="MEMBRANE PROTEIN OF ER BODY-LIKE PROTEIN ISOFORM X1"/>
    <property type="match status" value="1"/>
</dbReference>
<evidence type="ECO:0000256" key="1">
    <source>
        <dbReference type="SAM" id="Phobius"/>
    </source>
</evidence>
<evidence type="ECO:0000313" key="3">
    <source>
        <dbReference type="Proteomes" id="UP000035740"/>
    </source>
</evidence>
<keyword evidence="1" id="KW-0472">Membrane</keyword>
<protein>
    <submittedName>
        <fullName evidence="2">Uncharacterized protein</fullName>
    </submittedName>
</protein>
<dbReference type="ExpressionAtlas" id="A0A0J8CRK8">
    <property type="expression patterns" value="baseline and differential"/>
</dbReference>
<feature type="transmembrane region" description="Helical" evidence="1">
    <location>
        <begin position="228"/>
        <end position="252"/>
    </location>
</feature>
<feature type="transmembrane region" description="Helical" evidence="1">
    <location>
        <begin position="186"/>
        <end position="207"/>
    </location>
</feature>
<keyword evidence="1" id="KW-0812">Transmembrane</keyword>
<reference evidence="2 3" key="1">
    <citation type="journal article" date="2014" name="Nature">
        <title>The genome of the recently domesticated crop plant sugar beet (Beta vulgaris).</title>
        <authorList>
            <person name="Dohm J.C."/>
            <person name="Minoche A.E."/>
            <person name="Holtgrawe D."/>
            <person name="Capella-Gutierrez S."/>
            <person name="Zakrzewski F."/>
            <person name="Tafer H."/>
            <person name="Rupp O."/>
            <person name="Sorensen T.R."/>
            <person name="Stracke R."/>
            <person name="Reinhardt R."/>
            <person name="Goesmann A."/>
            <person name="Kraft T."/>
            <person name="Schulz B."/>
            <person name="Stadler P.F."/>
            <person name="Schmidt T."/>
            <person name="Gabaldon T."/>
            <person name="Lehrach H."/>
            <person name="Weisshaar B."/>
            <person name="Himmelbauer H."/>
        </authorList>
    </citation>
    <scope>NUCLEOTIDE SEQUENCE [LARGE SCALE GENOMIC DNA]</scope>
    <source>
        <tissue evidence="2">Taproot</tissue>
    </source>
</reference>
<organism evidence="2 3">
    <name type="scientific">Beta vulgaris subsp. vulgaris</name>
    <name type="common">Beet</name>
    <dbReference type="NCBI Taxonomy" id="3555"/>
    <lineage>
        <taxon>Eukaryota</taxon>
        <taxon>Viridiplantae</taxon>
        <taxon>Streptophyta</taxon>
        <taxon>Embryophyta</taxon>
        <taxon>Tracheophyta</taxon>
        <taxon>Spermatophyta</taxon>
        <taxon>Magnoliopsida</taxon>
        <taxon>eudicotyledons</taxon>
        <taxon>Gunneridae</taxon>
        <taxon>Pentapetalae</taxon>
        <taxon>Caryophyllales</taxon>
        <taxon>Chenopodiaceae</taxon>
        <taxon>Betoideae</taxon>
        <taxon>Beta</taxon>
    </lineage>
</organism>
<sequence>MKGEDIINVAQNADISTISAQKYVSPAAEFDTQRVIKKQKMLHDCLNCATCNSFITKRVTSQSHGRVISSETQVVAEFQVERMINEQEIHDLCCSSCNSYVTQRIILHRRDISPDEEAIPPVPGHEMIVTMPEIIIESSNTVKVGIIPEECRLDVIKSIVYGGLLEFITSLSVVVCAAGGDASTLNIVALALANVFGGLLVLAHNLRTLKQEQNTEHYEQQLGKPGHFLLHATITIISYLVFGLMSPIVYGFSFYKSDNKYLKLATLAPVSLICITLLSIGKAYTQRPPKTYMQTVFSYISLGVMVAGPGYIAGQLANMLLKKFQVFDGGLTLIEAEVVKGRAWSSY</sequence>
<name>A0A0J8CRK8_BETVV</name>
<feature type="transmembrane region" description="Helical" evidence="1">
    <location>
        <begin position="264"/>
        <end position="284"/>
    </location>
</feature>
<dbReference type="Proteomes" id="UP000035740">
    <property type="component" value="Chromosome 3"/>
</dbReference>
<dbReference type="OrthoDB" id="1924921at2759"/>
<gene>
    <name evidence="2" type="ORF">BVRB_3g050430</name>
</gene>
<dbReference type="OMA" id="QVERMIN"/>
<accession>A0A0J8CRK8</accession>
<keyword evidence="3" id="KW-1185">Reference proteome</keyword>
<proteinExistence type="predicted"/>
<evidence type="ECO:0000313" key="2">
    <source>
        <dbReference type="EMBL" id="KMT16415.1"/>
    </source>
</evidence>